<dbReference type="PANTHER" id="PTHR43390:SF1">
    <property type="entry name" value="CHLOROPLAST PROCESSING PEPTIDASE"/>
    <property type="match status" value="1"/>
</dbReference>
<dbReference type="Proteomes" id="UP001064971">
    <property type="component" value="Chromosome"/>
</dbReference>
<name>A0ABM8AAG3_9DEIO</name>
<dbReference type="CDD" id="cd06530">
    <property type="entry name" value="S26_SPase_I"/>
    <property type="match status" value="1"/>
</dbReference>
<dbReference type="PROSITE" id="PS00760">
    <property type="entry name" value="SPASE_I_2"/>
    <property type="match status" value="1"/>
</dbReference>
<dbReference type="PANTHER" id="PTHR43390">
    <property type="entry name" value="SIGNAL PEPTIDASE I"/>
    <property type="match status" value="1"/>
</dbReference>
<evidence type="ECO:0000256" key="1">
    <source>
        <dbReference type="ARBA" id="ARBA00000677"/>
    </source>
</evidence>
<dbReference type="SUPFAM" id="SSF51306">
    <property type="entry name" value="LexA/Signal peptidase"/>
    <property type="match status" value="1"/>
</dbReference>
<dbReference type="InterPro" id="IPR036286">
    <property type="entry name" value="LexA/Signal_pep-like_sf"/>
</dbReference>
<evidence type="ECO:0000256" key="6">
    <source>
        <dbReference type="RuleBase" id="RU003993"/>
    </source>
</evidence>
<sequence length="218" mass="24176">MTPVLCPREPAATMPRVTPVPSRRPLAGTIPAELRTFWRVWVLGALLPVWLFTTFVATLARVDGNSMNPTLHNRDLLVLLKYPRWLRAWGLPTPYPRRGDLLIFKSPADSPYSYETVWGVRHRPYNIKRVLGLPGDTVAITDGRVIVNGRAIAESYVNGGVLTDQPPLRVPPGKVWVLGDNRLVGESLDSRAYGPVDLGDAAGPVNLRLWPNPGLVHR</sequence>
<evidence type="ECO:0000259" key="8">
    <source>
        <dbReference type="Pfam" id="PF10502"/>
    </source>
</evidence>
<evidence type="ECO:0000256" key="2">
    <source>
        <dbReference type="ARBA" id="ARBA00009370"/>
    </source>
</evidence>
<evidence type="ECO:0000313" key="9">
    <source>
        <dbReference type="EMBL" id="BDP40733.1"/>
    </source>
</evidence>
<proteinExistence type="inferred from homology"/>
<dbReference type="EMBL" id="AP026560">
    <property type="protein sequence ID" value="BDP40733.1"/>
    <property type="molecule type" value="Genomic_DNA"/>
</dbReference>
<gene>
    <name evidence="9" type="ORF">DAETH_07020</name>
</gene>
<organism evidence="9 10">
    <name type="scientific">Deinococcus aetherius</name>
    <dbReference type="NCBI Taxonomy" id="200252"/>
    <lineage>
        <taxon>Bacteria</taxon>
        <taxon>Thermotogati</taxon>
        <taxon>Deinococcota</taxon>
        <taxon>Deinococci</taxon>
        <taxon>Deinococcales</taxon>
        <taxon>Deinococcaceae</taxon>
        <taxon>Deinococcus</taxon>
    </lineage>
</organism>
<dbReference type="Gene3D" id="2.10.109.10">
    <property type="entry name" value="Umud Fragment, subunit A"/>
    <property type="match status" value="1"/>
</dbReference>
<dbReference type="InterPro" id="IPR019533">
    <property type="entry name" value="Peptidase_S26"/>
</dbReference>
<protein>
    <recommendedName>
        <fullName evidence="3 6">Signal peptidase I</fullName>
        <ecNumber evidence="3 6">3.4.21.89</ecNumber>
    </recommendedName>
</protein>
<accession>A0ABM8AAG3</accession>
<evidence type="ECO:0000256" key="7">
    <source>
        <dbReference type="RuleBase" id="RU362042"/>
    </source>
</evidence>
<keyword evidence="4 6" id="KW-0645">Protease</keyword>
<keyword evidence="5 6" id="KW-0378">Hydrolase</keyword>
<dbReference type="EC" id="3.4.21.89" evidence="3 6"/>
<evidence type="ECO:0000256" key="5">
    <source>
        <dbReference type="ARBA" id="ARBA00022801"/>
    </source>
</evidence>
<dbReference type="InterPro" id="IPR019757">
    <property type="entry name" value="Pept_S26A_signal_pept_1_Lys-AS"/>
</dbReference>
<evidence type="ECO:0000313" key="10">
    <source>
        <dbReference type="Proteomes" id="UP001064971"/>
    </source>
</evidence>
<evidence type="ECO:0000256" key="3">
    <source>
        <dbReference type="ARBA" id="ARBA00013208"/>
    </source>
</evidence>
<comment type="similarity">
    <text evidence="2 7">Belongs to the peptidase S26 family.</text>
</comment>
<dbReference type="NCBIfam" id="TIGR02227">
    <property type="entry name" value="sigpep_I_bact"/>
    <property type="match status" value="1"/>
</dbReference>
<keyword evidence="6" id="KW-0472">Membrane</keyword>
<reference evidence="9" key="1">
    <citation type="submission" date="2022-07" db="EMBL/GenBank/DDBJ databases">
        <title>Complete Genome Sequence of the Radioresistant Bacterium Deinococcus aetherius ST0316, Isolated from the Air Dust collected in Lower Stratosphere above Japan.</title>
        <authorList>
            <person name="Satoh K."/>
            <person name="Hagiwara K."/>
            <person name="Katsumata K."/>
            <person name="Kubo A."/>
            <person name="Yokobori S."/>
            <person name="Yamagishi A."/>
            <person name="Oono Y."/>
            <person name="Narumi I."/>
        </authorList>
    </citation>
    <scope>NUCLEOTIDE SEQUENCE</scope>
    <source>
        <strain evidence="9">ST0316</strain>
    </source>
</reference>
<comment type="subcellular location">
    <subcellularLocation>
        <location evidence="7">Membrane</location>
        <topology evidence="7">Single-pass type II membrane protein</topology>
    </subcellularLocation>
</comment>
<feature type="domain" description="Peptidase S26" evidence="8">
    <location>
        <begin position="38"/>
        <end position="210"/>
    </location>
</feature>
<keyword evidence="6" id="KW-0812">Transmembrane</keyword>
<keyword evidence="6" id="KW-1133">Transmembrane helix</keyword>
<dbReference type="InterPro" id="IPR019756">
    <property type="entry name" value="Pept_S26A_signal_pept_1_Ser-AS"/>
</dbReference>
<dbReference type="InterPro" id="IPR000223">
    <property type="entry name" value="Pept_S26A_signal_pept_1"/>
</dbReference>
<evidence type="ECO:0000256" key="4">
    <source>
        <dbReference type="ARBA" id="ARBA00022670"/>
    </source>
</evidence>
<comment type="catalytic activity">
    <reaction evidence="1 6">
        <text>Cleavage of hydrophobic, N-terminal signal or leader sequences from secreted and periplasmic proteins.</text>
        <dbReference type="EC" id="3.4.21.89"/>
    </reaction>
</comment>
<keyword evidence="10" id="KW-1185">Reference proteome</keyword>
<feature type="transmembrane region" description="Helical" evidence="6">
    <location>
        <begin position="40"/>
        <end position="60"/>
    </location>
</feature>
<dbReference type="PRINTS" id="PR00727">
    <property type="entry name" value="LEADERPTASE"/>
</dbReference>
<dbReference type="Pfam" id="PF10502">
    <property type="entry name" value="Peptidase_S26"/>
    <property type="match status" value="1"/>
</dbReference>
<dbReference type="PROSITE" id="PS00501">
    <property type="entry name" value="SPASE_I_1"/>
    <property type="match status" value="1"/>
</dbReference>